<evidence type="ECO:0000313" key="3">
    <source>
        <dbReference type="Proteomes" id="UP000219020"/>
    </source>
</evidence>
<comment type="caution">
    <text evidence="2">The sequence shown here is derived from an EMBL/GenBank/DDBJ whole genome shotgun (WGS) entry which is preliminary data.</text>
</comment>
<protein>
    <recommendedName>
        <fullName evidence="4">DUF2989 domain-containing protein</fullName>
    </recommendedName>
</protein>
<dbReference type="GeneID" id="66952041"/>
<keyword evidence="3" id="KW-1185">Reference proteome</keyword>
<evidence type="ECO:0000313" key="2">
    <source>
        <dbReference type="EMBL" id="PCS22226.1"/>
    </source>
</evidence>
<dbReference type="Proteomes" id="UP000219020">
    <property type="component" value="Unassembled WGS sequence"/>
</dbReference>
<proteinExistence type="predicted"/>
<reference evidence="3" key="1">
    <citation type="submission" date="2017-04" db="EMBL/GenBank/DDBJ databases">
        <title>Genome evolution of the luminous symbionts of deep sea anglerfish.</title>
        <authorList>
            <person name="Hendry T.A."/>
        </authorList>
    </citation>
    <scope>NUCLEOTIDE SEQUENCE [LARGE SCALE GENOMIC DNA]</scope>
</reference>
<keyword evidence="1" id="KW-0812">Transmembrane</keyword>
<organism evidence="2 3">
    <name type="scientific">Candidatus Enterovibrio escicola</name>
    <dbReference type="NCBI Taxonomy" id="1927127"/>
    <lineage>
        <taxon>Bacteria</taxon>
        <taxon>Pseudomonadati</taxon>
        <taxon>Pseudomonadota</taxon>
        <taxon>Gammaproteobacteria</taxon>
        <taxon>Vibrionales</taxon>
        <taxon>Vibrionaceae</taxon>
        <taxon>Enterovibrio</taxon>
    </lineage>
</organism>
<name>A0A2A5T247_9GAMM</name>
<feature type="transmembrane region" description="Helical" evidence="1">
    <location>
        <begin position="6"/>
        <end position="26"/>
    </location>
</feature>
<dbReference type="EMBL" id="NBYY01000024">
    <property type="protein sequence ID" value="PCS22226.1"/>
    <property type="molecule type" value="Genomic_DNA"/>
</dbReference>
<sequence>MNKDRIVSSIKLVSAMLGILLIVGCFEKNRSTSQLCDNNLQLCTGLNLRDGQCRYERTDLIWQRYEVLKKSSDLGKFDELMMTKKYAKCMDLAAQIESTTLQSKKTLRTEALLHSFDSIARLEKELKNSYQPAIIYYRWTQGDKEALDQFLKLEETEYLNTPEMQLGLATYYIDKDKVHTINLLLKTLAFYNGRAGYTRDRTVPEAIKSLATSNHSLGKLDEAYFWALVGSQLNLPITNEAQLKLLYPMNDIRRNHIADVAHDVAALIEDGDFNPGLLNRLSTIRNPP</sequence>
<keyword evidence="1" id="KW-1133">Transmembrane helix</keyword>
<dbReference type="PROSITE" id="PS51257">
    <property type="entry name" value="PROKAR_LIPOPROTEIN"/>
    <property type="match status" value="1"/>
</dbReference>
<dbReference type="RefSeq" id="WP_097356798.1">
    <property type="nucleotide sequence ID" value="NZ_CAWOZE010000011.1"/>
</dbReference>
<evidence type="ECO:0000256" key="1">
    <source>
        <dbReference type="SAM" id="Phobius"/>
    </source>
</evidence>
<accession>A0A2A5T247</accession>
<gene>
    <name evidence="2" type="ORF">BTN49_2180</name>
</gene>
<dbReference type="InterPro" id="IPR021372">
    <property type="entry name" value="DUF2989"/>
</dbReference>
<dbReference type="Pfam" id="PF11207">
    <property type="entry name" value="DUF2989"/>
    <property type="match status" value="1"/>
</dbReference>
<evidence type="ECO:0008006" key="4">
    <source>
        <dbReference type="Google" id="ProtNLM"/>
    </source>
</evidence>
<dbReference type="AlphaFoldDB" id="A0A2A5T247"/>
<keyword evidence="1" id="KW-0472">Membrane</keyword>